<name>A0A839DVW4_9PSEU</name>
<accession>A0A839DVW4</accession>
<comment type="caution">
    <text evidence="1">The sequence shown here is derived from an EMBL/GenBank/DDBJ whole genome shotgun (WGS) entry which is preliminary data.</text>
</comment>
<dbReference type="Pfam" id="PF11248">
    <property type="entry name" value="DUF3046"/>
    <property type="match status" value="1"/>
</dbReference>
<reference evidence="1 2" key="1">
    <citation type="submission" date="2020-07" db="EMBL/GenBank/DDBJ databases">
        <title>Sequencing the genomes of 1000 actinobacteria strains.</title>
        <authorList>
            <person name="Klenk H.-P."/>
        </authorList>
    </citation>
    <scope>NUCLEOTIDE SEQUENCE [LARGE SCALE GENOMIC DNA]</scope>
    <source>
        <strain evidence="1 2">DSM 45975</strain>
    </source>
</reference>
<protein>
    <recommendedName>
        <fullName evidence="3">DUF3046 domain-containing protein</fullName>
    </recommendedName>
</protein>
<organism evidence="1 2">
    <name type="scientific">Halosaccharopolyspora lacisalsi</name>
    <dbReference type="NCBI Taxonomy" id="1000566"/>
    <lineage>
        <taxon>Bacteria</taxon>
        <taxon>Bacillati</taxon>
        <taxon>Actinomycetota</taxon>
        <taxon>Actinomycetes</taxon>
        <taxon>Pseudonocardiales</taxon>
        <taxon>Pseudonocardiaceae</taxon>
        <taxon>Halosaccharopolyspora</taxon>
    </lineage>
</organism>
<dbReference type="AlphaFoldDB" id="A0A839DVW4"/>
<sequence length="64" mass="7485">MRHTVFRSRMVEEFGRIRADTLVQDLVLSSLGERTPNQALEAGWEPKQVWRVLCDAFEVPAERR</sequence>
<dbReference type="EMBL" id="JACGWZ010000004">
    <property type="protein sequence ID" value="MBA8825644.1"/>
    <property type="molecule type" value="Genomic_DNA"/>
</dbReference>
<proteinExistence type="predicted"/>
<evidence type="ECO:0000313" key="2">
    <source>
        <dbReference type="Proteomes" id="UP000569329"/>
    </source>
</evidence>
<evidence type="ECO:0008006" key="3">
    <source>
        <dbReference type="Google" id="ProtNLM"/>
    </source>
</evidence>
<dbReference type="InterPro" id="IPR021408">
    <property type="entry name" value="DUF3046"/>
</dbReference>
<dbReference type="RefSeq" id="WP_182544937.1">
    <property type="nucleotide sequence ID" value="NZ_JACGWZ010000004.1"/>
</dbReference>
<keyword evidence="2" id="KW-1185">Reference proteome</keyword>
<gene>
    <name evidence="1" type="ORF">FHX42_003010</name>
</gene>
<dbReference type="Proteomes" id="UP000569329">
    <property type="component" value="Unassembled WGS sequence"/>
</dbReference>
<evidence type="ECO:0000313" key="1">
    <source>
        <dbReference type="EMBL" id="MBA8825644.1"/>
    </source>
</evidence>